<keyword evidence="7" id="KW-1185">Reference proteome</keyword>
<keyword evidence="1" id="KW-0805">Transcription regulation</keyword>
<dbReference type="InterPro" id="IPR036271">
    <property type="entry name" value="Tet_transcr_reg_TetR-rel_C_sf"/>
</dbReference>
<dbReference type="Gene3D" id="1.10.10.60">
    <property type="entry name" value="Homeodomain-like"/>
    <property type="match status" value="1"/>
</dbReference>
<reference evidence="6 7" key="1">
    <citation type="submission" date="2016-10" db="EMBL/GenBank/DDBJ databases">
        <authorList>
            <person name="de Groot N.N."/>
        </authorList>
    </citation>
    <scope>NUCLEOTIDE SEQUENCE [LARGE SCALE GENOMIC DNA]</scope>
    <source>
        <strain evidence="6 7">CGMCC 1.8894</strain>
    </source>
</reference>
<protein>
    <submittedName>
        <fullName evidence="6">Transcriptional regulator, TetR family</fullName>
    </submittedName>
</protein>
<dbReference type="EMBL" id="FNOM01000002">
    <property type="protein sequence ID" value="SDW43714.1"/>
    <property type="molecule type" value="Genomic_DNA"/>
</dbReference>
<dbReference type="SUPFAM" id="SSF46689">
    <property type="entry name" value="Homeodomain-like"/>
    <property type="match status" value="1"/>
</dbReference>
<dbReference type="PROSITE" id="PS50977">
    <property type="entry name" value="HTH_TETR_2"/>
    <property type="match status" value="1"/>
</dbReference>
<dbReference type="AlphaFoldDB" id="A0A1H2TKA5"/>
<proteinExistence type="predicted"/>
<sequence length="177" mass="19172">MRVFWAEGYDAAPVDRLAQETGMPRATLYQIYGDKEGLFLAAVEHYAKTRSARVGVALGPTGALRDDLVSFFSAVVDLGTSEPKARGCLISCVLADAAGTNPRFRVELEHRFLALETRIRDRLLVADPQDGDIPARAVVIASIARGLMLRARAGAGRDLLEKAAAEAVRLLARTEVH</sequence>
<evidence type="ECO:0000256" key="1">
    <source>
        <dbReference type="ARBA" id="ARBA00023015"/>
    </source>
</evidence>
<evidence type="ECO:0000256" key="3">
    <source>
        <dbReference type="ARBA" id="ARBA00023163"/>
    </source>
</evidence>
<dbReference type="STRING" id="564137.SAMN04488238_10269"/>
<evidence type="ECO:0000259" key="5">
    <source>
        <dbReference type="PROSITE" id="PS50977"/>
    </source>
</evidence>
<gene>
    <name evidence="6" type="ORF">SAMN04488238_10269</name>
</gene>
<organism evidence="6 7">
    <name type="scientific">Roseicitreum antarcticum</name>
    <dbReference type="NCBI Taxonomy" id="564137"/>
    <lineage>
        <taxon>Bacteria</taxon>
        <taxon>Pseudomonadati</taxon>
        <taxon>Pseudomonadota</taxon>
        <taxon>Alphaproteobacteria</taxon>
        <taxon>Rhodobacterales</taxon>
        <taxon>Paracoccaceae</taxon>
        <taxon>Roseicitreum</taxon>
    </lineage>
</organism>
<dbReference type="RefSeq" id="WP_176846854.1">
    <property type="nucleotide sequence ID" value="NZ_CP061498.1"/>
</dbReference>
<accession>A0A1H2TKA5</accession>
<dbReference type="Pfam" id="PF00440">
    <property type="entry name" value="TetR_N"/>
    <property type="match status" value="1"/>
</dbReference>
<name>A0A1H2TKA5_9RHOB</name>
<evidence type="ECO:0000256" key="4">
    <source>
        <dbReference type="PROSITE-ProRule" id="PRU00335"/>
    </source>
</evidence>
<dbReference type="SUPFAM" id="SSF48498">
    <property type="entry name" value="Tetracyclin repressor-like, C-terminal domain"/>
    <property type="match status" value="1"/>
</dbReference>
<dbReference type="Proteomes" id="UP000198539">
    <property type="component" value="Unassembled WGS sequence"/>
</dbReference>
<evidence type="ECO:0000256" key="2">
    <source>
        <dbReference type="ARBA" id="ARBA00023125"/>
    </source>
</evidence>
<dbReference type="Gene3D" id="1.10.357.10">
    <property type="entry name" value="Tetracycline Repressor, domain 2"/>
    <property type="match status" value="1"/>
</dbReference>
<feature type="DNA-binding region" description="H-T-H motif" evidence="4">
    <location>
        <begin position="13"/>
        <end position="32"/>
    </location>
</feature>
<evidence type="ECO:0000313" key="7">
    <source>
        <dbReference type="Proteomes" id="UP000198539"/>
    </source>
</evidence>
<dbReference type="PANTHER" id="PTHR47506">
    <property type="entry name" value="TRANSCRIPTIONAL REGULATORY PROTEIN"/>
    <property type="match status" value="1"/>
</dbReference>
<dbReference type="InterPro" id="IPR009057">
    <property type="entry name" value="Homeodomain-like_sf"/>
</dbReference>
<dbReference type="PANTHER" id="PTHR47506:SF1">
    <property type="entry name" value="HTH-TYPE TRANSCRIPTIONAL REGULATOR YJDC"/>
    <property type="match status" value="1"/>
</dbReference>
<feature type="domain" description="HTH tetR-type" evidence="5">
    <location>
        <begin position="1"/>
        <end position="50"/>
    </location>
</feature>
<dbReference type="InterPro" id="IPR001647">
    <property type="entry name" value="HTH_TetR"/>
</dbReference>
<dbReference type="GO" id="GO:0003677">
    <property type="term" value="F:DNA binding"/>
    <property type="evidence" value="ECO:0007669"/>
    <property type="project" value="UniProtKB-UniRule"/>
</dbReference>
<keyword evidence="3" id="KW-0804">Transcription</keyword>
<keyword evidence="2 4" id="KW-0238">DNA-binding</keyword>
<evidence type="ECO:0000313" key="6">
    <source>
        <dbReference type="EMBL" id="SDW43714.1"/>
    </source>
</evidence>